<dbReference type="AlphaFoldDB" id="A0A6C0DB65"/>
<evidence type="ECO:0000313" key="1">
    <source>
        <dbReference type="EMBL" id="QHT13757.1"/>
    </source>
</evidence>
<reference evidence="1" key="1">
    <citation type="journal article" date="2020" name="Nature">
        <title>Giant virus diversity and host interactions through global metagenomics.</title>
        <authorList>
            <person name="Schulz F."/>
            <person name="Roux S."/>
            <person name="Paez-Espino D."/>
            <person name="Jungbluth S."/>
            <person name="Walsh D.A."/>
            <person name="Denef V.J."/>
            <person name="McMahon K.D."/>
            <person name="Konstantinidis K.T."/>
            <person name="Eloe-Fadrosh E.A."/>
            <person name="Kyrpides N.C."/>
            <person name="Woyke T."/>
        </authorList>
    </citation>
    <scope>NUCLEOTIDE SEQUENCE</scope>
    <source>
        <strain evidence="1">GVMAG-M-3300023174-132</strain>
    </source>
</reference>
<dbReference type="EMBL" id="MN739576">
    <property type="protein sequence ID" value="QHT13757.1"/>
    <property type="molecule type" value="Genomic_DNA"/>
</dbReference>
<name>A0A6C0DB65_9ZZZZ</name>
<organism evidence="1">
    <name type="scientific">viral metagenome</name>
    <dbReference type="NCBI Taxonomy" id="1070528"/>
    <lineage>
        <taxon>unclassified sequences</taxon>
        <taxon>metagenomes</taxon>
        <taxon>organismal metagenomes</taxon>
    </lineage>
</organism>
<sequence>MAVIQDDTAAPIQSRVVFLSMLFFPIIQEDIEHVSRMQFRYTQ</sequence>
<proteinExistence type="predicted"/>
<accession>A0A6C0DB65</accession>
<protein>
    <submittedName>
        <fullName evidence="1">Uncharacterized protein</fullName>
    </submittedName>
</protein>